<evidence type="ECO:0000313" key="1">
    <source>
        <dbReference type="EMBL" id="EMG20515.1"/>
    </source>
</evidence>
<organism evidence="1 2">
    <name type="scientific">Leptospira interrogans serovar Copenhageni str. LT2050</name>
    <dbReference type="NCBI Taxonomy" id="1001598"/>
    <lineage>
        <taxon>Bacteria</taxon>
        <taxon>Pseudomonadati</taxon>
        <taxon>Spirochaetota</taxon>
        <taxon>Spirochaetia</taxon>
        <taxon>Leptospirales</taxon>
        <taxon>Leptospiraceae</taxon>
        <taxon>Leptospira</taxon>
    </lineage>
</organism>
<dbReference type="Proteomes" id="UP000011778">
    <property type="component" value="Unassembled WGS sequence"/>
</dbReference>
<name>M3G5K5_LEPIT</name>
<sequence>MLKNFLSTITTHFKNILFLLKMPILIILKYFETVYSKIEFSVRSDEKETKED</sequence>
<dbReference type="AlphaFoldDB" id="M3G5K5"/>
<reference evidence="1 2" key="1">
    <citation type="submission" date="2013-02" db="EMBL/GenBank/DDBJ databases">
        <authorList>
            <person name="Harkins D.M."/>
            <person name="Durkin A.S."/>
            <person name="Brinkac L.M."/>
            <person name="Haft D.H."/>
            <person name="Selengut J.D."/>
            <person name="Sanka R."/>
            <person name="DePew J."/>
            <person name="Purushe J."/>
            <person name="Tulsiani S.M."/>
            <person name="Graham G.C."/>
            <person name="Burns M.-A."/>
            <person name="Dohnt M.F."/>
            <person name="Smythe L.D."/>
            <person name="McKay D.B."/>
            <person name="Craig S.B."/>
            <person name="Vinetz J.M."/>
            <person name="Sutton G.G."/>
            <person name="Nierman W.C."/>
            <person name="Fouts D.E."/>
        </authorList>
    </citation>
    <scope>NUCLEOTIDE SEQUENCE [LARGE SCALE GENOMIC DNA]</scope>
    <source>
        <strain evidence="1 2">LT2050</strain>
    </source>
</reference>
<accession>M3G5K5</accession>
<comment type="caution">
    <text evidence="1">The sequence shown here is derived from an EMBL/GenBank/DDBJ whole genome shotgun (WGS) entry which is preliminary data.</text>
</comment>
<dbReference type="EMBL" id="AFMD02000406">
    <property type="protein sequence ID" value="EMG20515.1"/>
    <property type="molecule type" value="Genomic_DNA"/>
</dbReference>
<gene>
    <name evidence="1" type="ORF">LEP1GSC150_2005</name>
</gene>
<evidence type="ECO:0000313" key="2">
    <source>
        <dbReference type="Proteomes" id="UP000011778"/>
    </source>
</evidence>
<protein>
    <submittedName>
        <fullName evidence="1">Uncharacterized protein</fullName>
    </submittedName>
</protein>
<proteinExistence type="predicted"/>